<name>A0A915DJD6_9BILA</name>
<accession>A0A915DJD6</accession>
<protein>
    <submittedName>
        <fullName evidence="4">Uncharacterized protein</fullName>
    </submittedName>
</protein>
<dbReference type="Proteomes" id="UP000887574">
    <property type="component" value="Unplaced"/>
</dbReference>
<sequence>MDKLLKKKKEEEEQQRLQEALEEFQQTFEDGSGKHVPKTFIRGDIVNANKSMGSLPSVYKPVPIQNKPLQTPQNIEKAKKIAEETARKIMHEASQNQNKIPPNRPPKPGAKKVVQSNRMTNLEIFKEELKQVQQMREERKGLRQQLQEKLGADNEAIDRIAPLLTIHT</sequence>
<dbReference type="AlphaFoldDB" id="A0A915DJD6"/>
<evidence type="ECO:0000256" key="2">
    <source>
        <dbReference type="SAM" id="MobiDB-lite"/>
    </source>
</evidence>
<feature type="coiled-coil region" evidence="1">
    <location>
        <begin position="125"/>
        <end position="152"/>
    </location>
</feature>
<evidence type="ECO:0000256" key="1">
    <source>
        <dbReference type="SAM" id="Coils"/>
    </source>
</evidence>
<keyword evidence="3" id="KW-1185">Reference proteome</keyword>
<evidence type="ECO:0000313" key="3">
    <source>
        <dbReference type="Proteomes" id="UP000887574"/>
    </source>
</evidence>
<feature type="region of interest" description="Disordered" evidence="2">
    <location>
        <begin position="93"/>
        <end position="113"/>
    </location>
</feature>
<proteinExistence type="predicted"/>
<feature type="coiled-coil region" evidence="1">
    <location>
        <begin position="1"/>
        <end position="30"/>
    </location>
</feature>
<dbReference type="WBParaSite" id="jg19874">
    <property type="protein sequence ID" value="jg19874"/>
    <property type="gene ID" value="jg19874"/>
</dbReference>
<keyword evidence="1" id="KW-0175">Coiled coil</keyword>
<evidence type="ECO:0000313" key="4">
    <source>
        <dbReference type="WBParaSite" id="jg19874"/>
    </source>
</evidence>
<reference evidence="4" key="1">
    <citation type="submission" date="2022-11" db="UniProtKB">
        <authorList>
            <consortium name="WormBaseParasite"/>
        </authorList>
    </citation>
    <scope>IDENTIFICATION</scope>
</reference>
<organism evidence="3 4">
    <name type="scientific">Ditylenchus dipsaci</name>
    <dbReference type="NCBI Taxonomy" id="166011"/>
    <lineage>
        <taxon>Eukaryota</taxon>
        <taxon>Metazoa</taxon>
        <taxon>Ecdysozoa</taxon>
        <taxon>Nematoda</taxon>
        <taxon>Chromadorea</taxon>
        <taxon>Rhabditida</taxon>
        <taxon>Tylenchina</taxon>
        <taxon>Tylenchomorpha</taxon>
        <taxon>Sphaerularioidea</taxon>
        <taxon>Anguinidae</taxon>
        <taxon>Anguininae</taxon>
        <taxon>Ditylenchus</taxon>
    </lineage>
</organism>